<feature type="compositionally biased region" description="Polar residues" evidence="1">
    <location>
        <begin position="1"/>
        <end position="10"/>
    </location>
</feature>
<keyword evidence="3" id="KW-1185">Reference proteome</keyword>
<feature type="compositionally biased region" description="Basic and acidic residues" evidence="1">
    <location>
        <begin position="31"/>
        <end position="45"/>
    </location>
</feature>
<evidence type="ECO:0000256" key="1">
    <source>
        <dbReference type="SAM" id="MobiDB-lite"/>
    </source>
</evidence>
<dbReference type="AlphaFoldDB" id="A0A834WA51"/>
<accession>A0A834WA51</accession>
<sequence>MEKFTETPNIRLQLLLKKQRSTNRKTKARQKQQEEPRKLPLSGNKERNIAVAAFGVLVRTEPSGEPGITPSPGAAPTVTPPRSLSATTPWRARLCGGSALSRASPSNRWRTHSPETSSLSATTPWRARLCGGFAISRASPSDRWRTRSPKTSTTGLAVSREERSTTTFTFGAPRW</sequence>
<organism evidence="2 3">
    <name type="scientific">Senna tora</name>
    <dbReference type="NCBI Taxonomy" id="362788"/>
    <lineage>
        <taxon>Eukaryota</taxon>
        <taxon>Viridiplantae</taxon>
        <taxon>Streptophyta</taxon>
        <taxon>Embryophyta</taxon>
        <taxon>Tracheophyta</taxon>
        <taxon>Spermatophyta</taxon>
        <taxon>Magnoliopsida</taxon>
        <taxon>eudicotyledons</taxon>
        <taxon>Gunneridae</taxon>
        <taxon>Pentapetalae</taxon>
        <taxon>rosids</taxon>
        <taxon>fabids</taxon>
        <taxon>Fabales</taxon>
        <taxon>Fabaceae</taxon>
        <taxon>Caesalpinioideae</taxon>
        <taxon>Cassia clade</taxon>
        <taxon>Senna</taxon>
    </lineage>
</organism>
<feature type="compositionally biased region" description="Polar residues" evidence="1">
    <location>
        <begin position="101"/>
        <end position="120"/>
    </location>
</feature>
<dbReference type="EMBL" id="JAAIUW010000009">
    <property type="protein sequence ID" value="KAF7814867.1"/>
    <property type="molecule type" value="Genomic_DNA"/>
</dbReference>
<evidence type="ECO:0000313" key="2">
    <source>
        <dbReference type="EMBL" id="KAF7814867.1"/>
    </source>
</evidence>
<feature type="compositionally biased region" description="Basic residues" evidence="1">
    <location>
        <begin position="17"/>
        <end position="30"/>
    </location>
</feature>
<name>A0A834WA51_9FABA</name>
<feature type="region of interest" description="Disordered" evidence="1">
    <location>
        <begin position="139"/>
        <end position="164"/>
    </location>
</feature>
<comment type="caution">
    <text evidence="2">The sequence shown here is derived from an EMBL/GenBank/DDBJ whole genome shotgun (WGS) entry which is preliminary data.</text>
</comment>
<gene>
    <name evidence="2" type="ORF">G2W53_028836</name>
</gene>
<feature type="region of interest" description="Disordered" evidence="1">
    <location>
        <begin position="61"/>
        <end position="120"/>
    </location>
</feature>
<proteinExistence type="predicted"/>
<dbReference type="Proteomes" id="UP000634136">
    <property type="component" value="Unassembled WGS sequence"/>
</dbReference>
<protein>
    <submittedName>
        <fullName evidence="2">Uncharacterized protein</fullName>
    </submittedName>
</protein>
<reference evidence="2" key="1">
    <citation type="submission" date="2020-09" db="EMBL/GenBank/DDBJ databases">
        <title>Genome-Enabled Discovery of Anthraquinone Biosynthesis in Senna tora.</title>
        <authorList>
            <person name="Kang S.-H."/>
            <person name="Pandey R.P."/>
            <person name="Lee C.-M."/>
            <person name="Sim J.-S."/>
            <person name="Jeong J.-T."/>
            <person name="Choi B.-S."/>
            <person name="Jung M."/>
            <person name="Ginzburg D."/>
            <person name="Zhao K."/>
            <person name="Won S.Y."/>
            <person name="Oh T.-J."/>
            <person name="Yu Y."/>
            <person name="Kim N.-H."/>
            <person name="Lee O.R."/>
            <person name="Lee T.-H."/>
            <person name="Bashyal P."/>
            <person name="Kim T.-S."/>
            <person name="Lee W.-H."/>
            <person name="Kawkins C."/>
            <person name="Kim C.-K."/>
            <person name="Kim J.S."/>
            <person name="Ahn B.O."/>
            <person name="Rhee S.Y."/>
            <person name="Sohng J.K."/>
        </authorList>
    </citation>
    <scope>NUCLEOTIDE SEQUENCE</scope>
    <source>
        <tissue evidence="2">Leaf</tissue>
    </source>
</reference>
<feature type="region of interest" description="Disordered" evidence="1">
    <location>
        <begin position="1"/>
        <end position="45"/>
    </location>
</feature>
<evidence type="ECO:0000313" key="3">
    <source>
        <dbReference type="Proteomes" id="UP000634136"/>
    </source>
</evidence>